<keyword evidence="3" id="KW-1185">Reference proteome</keyword>
<comment type="caution">
    <text evidence="2">The sequence shown here is derived from an EMBL/GenBank/DDBJ whole genome shotgun (WGS) entry which is preliminary data.</text>
</comment>
<dbReference type="Proteomes" id="UP000031572">
    <property type="component" value="Unassembled WGS sequence"/>
</dbReference>
<sequence length="81" mass="8914">MAMAYQSEKAMGSQRAKAHYGPALKRASSQRLEIRAQSYLDAKNELIANEEESIYGHSKGRSALKAAGWPIREAQPQLPLG</sequence>
<evidence type="ECO:0000313" key="2">
    <source>
        <dbReference type="EMBL" id="KIF84072.1"/>
    </source>
</evidence>
<evidence type="ECO:0000256" key="1">
    <source>
        <dbReference type="SAM" id="MobiDB-lite"/>
    </source>
</evidence>
<accession>A0A0C1YTS1</accession>
<feature type="region of interest" description="Disordered" evidence="1">
    <location>
        <begin position="1"/>
        <end position="24"/>
    </location>
</feature>
<proteinExistence type="predicted"/>
<protein>
    <submittedName>
        <fullName evidence="2">Uncharacterized protein</fullName>
    </submittedName>
</protein>
<dbReference type="EMBL" id="JWJG01000008">
    <property type="protein sequence ID" value="KIF84072.1"/>
    <property type="molecule type" value="Genomic_DNA"/>
</dbReference>
<name>A0A0C1YTS1_9BURK</name>
<gene>
    <name evidence="2" type="ORF">TSA66_00845</name>
</gene>
<evidence type="ECO:0000313" key="3">
    <source>
        <dbReference type="Proteomes" id="UP000031572"/>
    </source>
</evidence>
<reference evidence="2 3" key="1">
    <citation type="submission" date="2014-12" db="EMBL/GenBank/DDBJ databases">
        <title>Denitrispirillum autotrophicum gen. nov., sp. nov., Denitrifying, Facultatively Autotrophic Bacteria Isolated from Rice Paddy Soil.</title>
        <authorList>
            <person name="Ishii S."/>
            <person name="Ashida N."/>
            <person name="Ohno H."/>
            <person name="Otsuka S."/>
            <person name="Yokota A."/>
            <person name="Senoo K."/>
        </authorList>
    </citation>
    <scope>NUCLEOTIDE SEQUENCE [LARGE SCALE GENOMIC DNA]</scope>
    <source>
        <strain evidence="2 3">TSA66</strain>
    </source>
</reference>
<dbReference type="AlphaFoldDB" id="A0A0C1YTS1"/>
<organism evidence="2 3">
    <name type="scientific">Noviherbaspirillum autotrophicum</name>
    <dbReference type="NCBI Taxonomy" id="709839"/>
    <lineage>
        <taxon>Bacteria</taxon>
        <taxon>Pseudomonadati</taxon>
        <taxon>Pseudomonadota</taxon>
        <taxon>Betaproteobacteria</taxon>
        <taxon>Burkholderiales</taxon>
        <taxon>Oxalobacteraceae</taxon>
        <taxon>Noviherbaspirillum</taxon>
    </lineage>
</organism>